<feature type="compositionally biased region" description="Acidic residues" evidence="7">
    <location>
        <begin position="210"/>
        <end position="221"/>
    </location>
</feature>
<evidence type="ECO:0000256" key="1">
    <source>
        <dbReference type="ARBA" id="ARBA00004123"/>
    </source>
</evidence>
<dbReference type="PANTHER" id="PTHR12087">
    <property type="entry name" value="ORIGIN RECOGNITION COMPLEX SUBUNIT 4"/>
    <property type="match status" value="1"/>
</dbReference>
<dbReference type="FunFam" id="3.40.50.300:FF:001597">
    <property type="entry name" value="Origin recognition complex subunit Orc4"/>
    <property type="match status" value="1"/>
</dbReference>
<dbReference type="Proteomes" id="UP000799438">
    <property type="component" value="Unassembled WGS sequence"/>
</dbReference>
<feature type="region of interest" description="Disordered" evidence="7">
    <location>
        <begin position="1"/>
        <end position="254"/>
    </location>
</feature>
<sequence length="783" mass="84028">MASTRSAKRRKLSSPDEDALSPTNEAPSSTSTEVRTGGLRRPTRRNGLLSTATEQTDSPAQGKTTGSRASRSTAAVTDPYDDIDGAFAPAPRQLRSKGPAAANGTKEPDAKESGRKGSRKSAEKENQEEVLSEIAVQDMQSTARPRPKRNATEDTGKATGKAASADRTPVRVRGKRKAATTENKVKRAPATRAKTAPARASRLRRTQAAADEDHETADELAIDAPESKDASPKHKTPAKKEASATPKKPEPASLAKLVDNEDEPIVEAEEEVAQEVVAPTRRNKKAATSKQQEEDVAPQVIEQTQDLAPVEDELTLLKTIILDRITGKRPTPLVGLDDEYKKVFQLVEQTINAGEGNSMLVIGARGSGKSALVRRVLSELSKEQRQDFHIIRLNGFVHTDDKLALREIWRQLGREMEVEDDSSLGKNYADTLSTLLALLSHPSELAGQESDEVAKAVIFVMDEFDLFASHPRQTLLYNLFDIAQSRKAPITVLGLTTRIGVAESLEKRVKSRFSHRYVHLSLAKSFTAFQEICKASLSLHAEDLSVEECAKLSRSPGTGTAKGKKASQAQGADLLSQWNASITRLFADSSFVSNHLAPHYYTNKSVPAALTTLHIPLAHLTRSTPFLTASSLAPTTSTHSLHPPDSKLALLPHLTSLQHALLIAAARLDILHDAALCNFNMAYAEYCALAGAAKAASAAGGALAAGAATKVWGRGVARAEWERLVACELLVPVQAPLGGGATAAAAAAAVAPAAMVRCDVALEEIAPSVPGLERVMERWCRVL</sequence>
<dbReference type="GO" id="GO:0005664">
    <property type="term" value="C:nuclear origin of replication recognition complex"/>
    <property type="evidence" value="ECO:0007669"/>
    <property type="project" value="TreeGrafter"/>
</dbReference>
<name>A0A6A6BRN7_9PEZI</name>
<dbReference type="RefSeq" id="XP_033400963.1">
    <property type="nucleotide sequence ID" value="XM_033543955.1"/>
</dbReference>
<feature type="domain" description="AAA+ ATPase" evidence="8">
    <location>
        <begin position="355"/>
        <end position="523"/>
    </location>
</feature>
<feature type="region of interest" description="Disordered" evidence="7">
    <location>
        <begin position="277"/>
        <end position="297"/>
    </location>
</feature>
<evidence type="ECO:0000259" key="8">
    <source>
        <dbReference type="SMART" id="SM00382"/>
    </source>
</evidence>
<dbReference type="InterPro" id="IPR016527">
    <property type="entry name" value="ORC4"/>
</dbReference>
<dbReference type="AlphaFoldDB" id="A0A6A6BRN7"/>
<dbReference type="InterPro" id="IPR041664">
    <property type="entry name" value="AAA_16"/>
</dbReference>
<evidence type="ECO:0000256" key="7">
    <source>
        <dbReference type="SAM" id="MobiDB-lite"/>
    </source>
</evidence>
<dbReference type="Gene3D" id="3.40.50.300">
    <property type="entry name" value="P-loop containing nucleotide triphosphate hydrolases"/>
    <property type="match status" value="1"/>
</dbReference>
<gene>
    <name evidence="9" type="ORF">K452DRAFT_316332</name>
</gene>
<dbReference type="EMBL" id="ML995478">
    <property type="protein sequence ID" value="KAF2145251.1"/>
    <property type="molecule type" value="Genomic_DNA"/>
</dbReference>
<evidence type="ECO:0000313" key="9">
    <source>
        <dbReference type="EMBL" id="KAF2145251.1"/>
    </source>
</evidence>
<feature type="compositionally biased region" description="Basic and acidic residues" evidence="7">
    <location>
        <begin position="225"/>
        <end position="250"/>
    </location>
</feature>
<evidence type="ECO:0000256" key="3">
    <source>
        <dbReference type="ARBA" id="ARBA00019083"/>
    </source>
</evidence>
<dbReference type="SUPFAM" id="SSF52540">
    <property type="entry name" value="P-loop containing nucleoside triphosphate hydrolases"/>
    <property type="match status" value="1"/>
</dbReference>
<dbReference type="InterPro" id="IPR003593">
    <property type="entry name" value="AAA+_ATPase"/>
</dbReference>
<feature type="compositionally biased region" description="Polar residues" evidence="7">
    <location>
        <begin position="48"/>
        <end position="75"/>
    </location>
</feature>
<evidence type="ECO:0000256" key="4">
    <source>
        <dbReference type="ARBA" id="ARBA00022705"/>
    </source>
</evidence>
<comment type="subcellular location">
    <subcellularLocation>
        <location evidence="1">Nucleus</location>
    </subcellularLocation>
</comment>
<dbReference type="InterPro" id="IPR032705">
    <property type="entry name" value="ORC4_C"/>
</dbReference>
<protein>
    <recommendedName>
        <fullName evidence="3">Origin recognition complex subunit 4</fullName>
    </recommendedName>
</protein>
<feature type="compositionally biased region" description="Polar residues" evidence="7">
    <location>
        <begin position="21"/>
        <end position="34"/>
    </location>
</feature>
<dbReference type="OrthoDB" id="343623at2759"/>
<dbReference type="Pfam" id="PF13191">
    <property type="entry name" value="AAA_16"/>
    <property type="match status" value="1"/>
</dbReference>
<keyword evidence="4" id="KW-0235">DNA replication</keyword>
<feature type="compositionally biased region" description="Low complexity" evidence="7">
    <location>
        <begin position="188"/>
        <end position="200"/>
    </location>
</feature>
<evidence type="ECO:0000256" key="6">
    <source>
        <dbReference type="ARBA" id="ARBA00023242"/>
    </source>
</evidence>
<keyword evidence="5" id="KW-0238">DNA-binding</keyword>
<evidence type="ECO:0000256" key="2">
    <source>
        <dbReference type="ARBA" id="ARBA00005334"/>
    </source>
</evidence>
<organism evidence="9 10">
    <name type="scientific">Aplosporella prunicola CBS 121167</name>
    <dbReference type="NCBI Taxonomy" id="1176127"/>
    <lineage>
        <taxon>Eukaryota</taxon>
        <taxon>Fungi</taxon>
        <taxon>Dikarya</taxon>
        <taxon>Ascomycota</taxon>
        <taxon>Pezizomycotina</taxon>
        <taxon>Dothideomycetes</taxon>
        <taxon>Dothideomycetes incertae sedis</taxon>
        <taxon>Botryosphaeriales</taxon>
        <taxon>Aplosporellaceae</taxon>
        <taxon>Aplosporella</taxon>
    </lineage>
</organism>
<dbReference type="SMART" id="SM00382">
    <property type="entry name" value="AAA"/>
    <property type="match status" value="1"/>
</dbReference>
<proteinExistence type="inferred from homology"/>
<comment type="similarity">
    <text evidence="2">Belongs to the ORC4 family.</text>
</comment>
<dbReference type="Pfam" id="PF14629">
    <property type="entry name" value="ORC4_C"/>
    <property type="match status" value="1"/>
</dbReference>
<dbReference type="GO" id="GO:0003688">
    <property type="term" value="F:DNA replication origin binding"/>
    <property type="evidence" value="ECO:0007669"/>
    <property type="project" value="TreeGrafter"/>
</dbReference>
<accession>A0A6A6BRN7</accession>
<dbReference type="InterPro" id="IPR027417">
    <property type="entry name" value="P-loop_NTPase"/>
</dbReference>
<evidence type="ECO:0000256" key="5">
    <source>
        <dbReference type="ARBA" id="ARBA00023125"/>
    </source>
</evidence>
<dbReference type="PANTHER" id="PTHR12087:SF0">
    <property type="entry name" value="ORIGIN RECOGNITION COMPLEX SUBUNIT 4"/>
    <property type="match status" value="1"/>
</dbReference>
<feature type="compositionally biased region" description="Basic residues" evidence="7">
    <location>
        <begin position="1"/>
        <end position="12"/>
    </location>
</feature>
<reference evidence="9" key="1">
    <citation type="journal article" date="2020" name="Stud. Mycol.">
        <title>101 Dothideomycetes genomes: a test case for predicting lifestyles and emergence of pathogens.</title>
        <authorList>
            <person name="Haridas S."/>
            <person name="Albert R."/>
            <person name="Binder M."/>
            <person name="Bloem J."/>
            <person name="Labutti K."/>
            <person name="Salamov A."/>
            <person name="Andreopoulos B."/>
            <person name="Baker S."/>
            <person name="Barry K."/>
            <person name="Bills G."/>
            <person name="Bluhm B."/>
            <person name="Cannon C."/>
            <person name="Castanera R."/>
            <person name="Culley D."/>
            <person name="Daum C."/>
            <person name="Ezra D."/>
            <person name="Gonzalez J."/>
            <person name="Henrissat B."/>
            <person name="Kuo A."/>
            <person name="Liang C."/>
            <person name="Lipzen A."/>
            <person name="Lutzoni F."/>
            <person name="Magnuson J."/>
            <person name="Mondo S."/>
            <person name="Nolan M."/>
            <person name="Ohm R."/>
            <person name="Pangilinan J."/>
            <person name="Park H.-J."/>
            <person name="Ramirez L."/>
            <person name="Alfaro M."/>
            <person name="Sun H."/>
            <person name="Tritt A."/>
            <person name="Yoshinaga Y."/>
            <person name="Zwiers L.-H."/>
            <person name="Turgeon B."/>
            <person name="Goodwin S."/>
            <person name="Spatafora J."/>
            <person name="Crous P."/>
            <person name="Grigoriev I."/>
        </authorList>
    </citation>
    <scope>NUCLEOTIDE SEQUENCE</scope>
    <source>
        <strain evidence="9">CBS 121167</strain>
    </source>
</reference>
<keyword evidence="10" id="KW-1185">Reference proteome</keyword>
<evidence type="ECO:0000313" key="10">
    <source>
        <dbReference type="Proteomes" id="UP000799438"/>
    </source>
</evidence>
<dbReference type="GeneID" id="54301452"/>
<feature type="compositionally biased region" description="Basic and acidic residues" evidence="7">
    <location>
        <begin position="106"/>
        <end position="127"/>
    </location>
</feature>
<keyword evidence="6" id="KW-0539">Nucleus</keyword>
<dbReference type="GO" id="GO:0006270">
    <property type="term" value="P:DNA replication initiation"/>
    <property type="evidence" value="ECO:0007669"/>
    <property type="project" value="TreeGrafter"/>
</dbReference>